<dbReference type="RefSeq" id="WP_354617967.1">
    <property type="nucleotide sequence ID" value="NZ_JBEWYP010000003.1"/>
</dbReference>
<protein>
    <submittedName>
        <fullName evidence="2">BLUF domain-containing protein</fullName>
    </submittedName>
</protein>
<keyword evidence="3" id="KW-1185">Reference proteome</keyword>
<dbReference type="InterPro" id="IPR007024">
    <property type="entry name" value="BLUF_domain"/>
</dbReference>
<name>A0ABV2TV55_9FLAO</name>
<gene>
    <name evidence="2" type="ORF">ABXZ32_07040</name>
</gene>
<dbReference type="InterPro" id="IPR036046">
    <property type="entry name" value="Acylphosphatase-like_dom_sf"/>
</dbReference>
<feature type="domain" description="BLUF" evidence="1">
    <location>
        <begin position="1"/>
        <end position="92"/>
    </location>
</feature>
<dbReference type="PROSITE" id="PS50925">
    <property type="entry name" value="BLUF"/>
    <property type="match status" value="1"/>
</dbReference>
<reference evidence="2 3" key="1">
    <citation type="submission" date="2024-07" db="EMBL/GenBank/DDBJ databases">
        <title>The genome sequence of type strain Sediminicola luteus GDMCC 1.2596T.</title>
        <authorList>
            <person name="Liu Y."/>
        </authorList>
    </citation>
    <scope>NUCLEOTIDE SEQUENCE [LARGE SCALE GENOMIC DNA]</scope>
    <source>
        <strain evidence="2 3">GDMCC 1.2596</strain>
    </source>
</reference>
<evidence type="ECO:0000313" key="3">
    <source>
        <dbReference type="Proteomes" id="UP001549773"/>
    </source>
</evidence>
<sequence length="148" mass="17234">MFCLVYKSKAVPNLSFAQIEVLLEKARLFNSANNISGCLLFYEGEFIQYMEGNHIKVLKLFDKISLDKRHTNVQLLSHGLIEKREFKNWSMAFKNVQGQNDQLQYIELLVDTFLEKDSPIQGPNPTSKEFWKTTKGLLDYNRALRIID</sequence>
<evidence type="ECO:0000313" key="2">
    <source>
        <dbReference type="EMBL" id="MET7029143.1"/>
    </source>
</evidence>
<dbReference type="SMART" id="SM01034">
    <property type="entry name" value="BLUF"/>
    <property type="match status" value="1"/>
</dbReference>
<dbReference type="SUPFAM" id="SSF54975">
    <property type="entry name" value="Acylphosphatase/BLUF domain-like"/>
    <property type="match status" value="1"/>
</dbReference>
<proteinExistence type="predicted"/>
<dbReference type="Gene3D" id="3.30.70.100">
    <property type="match status" value="1"/>
</dbReference>
<dbReference type="Proteomes" id="UP001549773">
    <property type="component" value="Unassembled WGS sequence"/>
</dbReference>
<evidence type="ECO:0000259" key="1">
    <source>
        <dbReference type="PROSITE" id="PS50925"/>
    </source>
</evidence>
<organism evidence="2 3">
    <name type="scientific">Sediminicola luteus</name>
    <dbReference type="NCBI Taxonomy" id="319238"/>
    <lineage>
        <taxon>Bacteria</taxon>
        <taxon>Pseudomonadati</taxon>
        <taxon>Bacteroidota</taxon>
        <taxon>Flavobacteriia</taxon>
        <taxon>Flavobacteriales</taxon>
        <taxon>Flavobacteriaceae</taxon>
        <taxon>Sediminicola</taxon>
    </lineage>
</organism>
<dbReference type="EMBL" id="JBEWYP010000003">
    <property type="protein sequence ID" value="MET7029143.1"/>
    <property type="molecule type" value="Genomic_DNA"/>
</dbReference>
<comment type="caution">
    <text evidence="2">The sequence shown here is derived from an EMBL/GenBank/DDBJ whole genome shotgun (WGS) entry which is preliminary data.</text>
</comment>
<accession>A0ABV2TV55</accession>
<dbReference type="Pfam" id="PF04940">
    <property type="entry name" value="BLUF"/>
    <property type="match status" value="1"/>
</dbReference>